<dbReference type="Pfam" id="PF01491">
    <property type="entry name" value="Frataxin_Cyay"/>
    <property type="match status" value="1"/>
</dbReference>
<reference evidence="14 15" key="1">
    <citation type="submission" date="2016-04" db="EMBL/GenBank/DDBJ databases">
        <title>Draft genome of Fonsecaea erecta CBS 125763.</title>
        <authorList>
            <person name="Weiss V.A."/>
            <person name="Vicente V.A."/>
            <person name="Raittz R.T."/>
            <person name="Moreno L.F."/>
            <person name="De Souza E.M."/>
            <person name="Pedrosa F.O."/>
            <person name="Steffens M.B."/>
            <person name="Faoro H."/>
            <person name="Tadra-Sfeir M.Z."/>
            <person name="Najafzadeh M.J."/>
            <person name="Felipe M.S."/>
            <person name="Teixeira M."/>
            <person name="Sun J."/>
            <person name="Xi L."/>
            <person name="Gomes R."/>
            <person name="De Azevedo C.M."/>
            <person name="Salgado C.G."/>
            <person name="Da Silva M.B."/>
            <person name="Nascimento M.F."/>
            <person name="Queiroz-Telles F."/>
            <person name="Attili D.S."/>
            <person name="Gorbushina A."/>
        </authorList>
    </citation>
    <scope>NUCLEOTIDE SEQUENCE [LARGE SCALE GENOMIC DNA]</scope>
    <source>
        <strain evidence="14 15">CBS 125763</strain>
    </source>
</reference>
<comment type="caution">
    <text evidence="14">The sequence shown here is derived from an EMBL/GenBank/DDBJ whole genome shotgun (WGS) entry which is preliminary data.</text>
</comment>
<dbReference type="PROSITE" id="PS50810">
    <property type="entry name" value="FRATAXIN_2"/>
    <property type="match status" value="1"/>
</dbReference>
<organism evidence="14 15">
    <name type="scientific">Fonsecaea erecta</name>
    <dbReference type="NCBI Taxonomy" id="1367422"/>
    <lineage>
        <taxon>Eukaryota</taxon>
        <taxon>Fungi</taxon>
        <taxon>Dikarya</taxon>
        <taxon>Ascomycota</taxon>
        <taxon>Pezizomycotina</taxon>
        <taxon>Eurotiomycetes</taxon>
        <taxon>Chaetothyriomycetidae</taxon>
        <taxon>Chaetothyriales</taxon>
        <taxon>Herpotrichiellaceae</taxon>
        <taxon>Fonsecaea</taxon>
    </lineage>
</organism>
<dbReference type="GO" id="GO:0004322">
    <property type="term" value="F:ferroxidase activity"/>
    <property type="evidence" value="ECO:0007669"/>
    <property type="project" value="UniProtKB-EC"/>
</dbReference>
<evidence type="ECO:0000256" key="12">
    <source>
        <dbReference type="ARBA" id="ARBA00047990"/>
    </source>
</evidence>
<dbReference type="FunFam" id="3.30.920.10:FF:000004">
    <property type="entry name" value="Mitochondrial chaperone Frataxin"/>
    <property type="match status" value="1"/>
</dbReference>
<dbReference type="GO" id="GO:0005739">
    <property type="term" value="C:mitochondrion"/>
    <property type="evidence" value="ECO:0007669"/>
    <property type="project" value="UniProtKB-SubCell"/>
</dbReference>
<dbReference type="AlphaFoldDB" id="A0A178ZXX2"/>
<dbReference type="PANTHER" id="PTHR16821:SF2">
    <property type="entry name" value="FRATAXIN, MITOCHONDRIAL"/>
    <property type="match status" value="1"/>
</dbReference>
<keyword evidence="15" id="KW-1185">Reference proteome</keyword>
<dbReference type="InterPro" id="IPR002908">
    <property type="entry name" value="Frataxin/CyaY"/>
</dbReference>
<dbReference type="PROSITE" id="PS01344">
    <property type="entry name" value="FRATAXIN_1"/>
    <property type="match status" value="1"/>
</dbReference>
<dbReference type="InterPro" id="IPR020895">
    <property type="entry name" value="Frataxin_CS"/>
</dbReference>
<dbReference type="InterPro" id="IPR017789">
    <property type="entry name" value="Frataxin"/>
</dbReference>
<dbReference type="GeneID" id="30004840"/>
<comment type="catalytic activity">
    <reaction evidence="12">
        <text>4 Fe(2+) + O2 + 4 H(+) = 4 Fe(3+) + 2 H2O</text>
        <dbReference type="Rhea" id="RHEA:11148"/>
        <dbReference type="ChEBI" id="CHEBI:15377"/>
        <dbReference type="ChEBI" id="CHEBI:15378"/>
        <dbReference type="ChEBI" id="CHEBI:15379"/>
        <dbReference type="ChEBI" id="CHEBI:29033"/>
        <dbReference type="ChEBI" id="CHEBI:29034"/>
        <dbReference type="EC" id="1.16.3.1"/>
    </reaction>
</comment>
<proteinExistence type="inferred from homology"/>
<dbReference type="GO" id="GO:0008198">
    <property type="term" value="F:ferrous iron binding"/>
    <property type="evidence" value="ECO:0007669"/>
    <property type="project" value="TreeGrafter"/>
</dbReference>
<evidence type="ECO:0000256" key="4">
    <source>
        <dbReference type="ARBA" id="ARBA00022434"/>
    </source>
</evidence>
<evidence type="ECO:0000256" key="7">
    <source>
        <dbReference type="ARBA" id="ARBA00022946"/>
    </source>
</evidence>
<keyword evidence="5" id="KW-0813">Transport</keyword>
<keyword evidence="8" id="KW-0560">Oxidoreductase</keyword>
<evidence type="ECO:0000256" key="3">
    <source>
        <dbReference type="ARBA" id="ARBA00013107"/>
    </source>
</evidence>
<feature type="region of interest" description="Disordered" evidence="13">
    <location>
        <begin position="1"/>
        <end position="80"/>
    </location>
</feature>
<dbReference type="SMART" id="SM01219">
    <property type="entry name" value="Frataxin_Cyay"/>
    <property type="match status" value="1"/>
</dbReference>
<dbReference type="GO" id="GO:0016226">
    <property type="term" value="P:iron-sulfur cluster assembly"/>
    <property type="evidence" value="ECO:0007669"/>
    <property type="project" value="InterPro"/>
</dbReference>
<dbReference type="NCBIfam" id="TIGR03421">
    <property type="entry name" value="FeS_CyaY"/>
    <property type="match status" value="1"/>
</dbReference>
<dbReference type="GO" id="GO:0034986">
    <property type="term" value="F:iron chaperone activity"/>
    <property type="evidence" value="ECO:0007669"/>
    <property type="project" value="TreeGrafter"/>
</dbReference>
<evidence type="ECO:0000256" key="2">
    <source>
        <dbReference type="ARBA" id="ARBA00008183"/>
    </source>
</evidence>
<evidence type="ECO:0000256" key="5">
    <source>
        <dbReference type="ARBA" id="ARBA00022448"/>
    </source>
</evidence>
<evidence type="ECO:0000256" key="6">
    <source>
        <dbReference type="ARBA" id="ARBA00022496"/>
    </source>
</evidence>
<keyword evidence="6" id="KW-0410">Iron transport</keyword>
<dbReference type="GO" id="GO:0051537">
    <property type="term" value="F:2 iron, 2 sulfur cluster binding"/>
    <property type="evidence" value="ECO:0007669"/>
    <property type="project" value="TreeGrafter"/>
</dbReference>
<dbReference type="GO" id="GO:0006879">
    <property type="term" value="P:intracellular iron ion homeostasis"/>
    <property type="evidence" value="ECO:0007669"/>
    <property type="project" value="UniProtKB-KW"/>
</dbReference>
<gene>
    <name evidence="14" type="ORF">AYL99_00670</name>
</gene>
<dbReference type="InterPro" id="IPR036524">
    <property type="entry name" value="Frataxin/CyaY_sf"/>
</dbReference>
<evidence type="ECO:0000256" key="10">
    <source>
        <dbReference type="ARBA" id="ARBA00023065"/>
    </source>
</evidence>
<dbReference type="EMBL" id="LVYI01000001">
    <property type="protein sequence ID" value="OAP64698.1"/>
    <property type="molecule type" value="Genomic_DNA"/>
</dbReference>
<dbReference type="OrthoDB" id="509901at2759"/>
<keyword evidence="4" id="KW-0409">Iron storage</keyword>
<evidence type="ECO:0000256" key="13">
    <source>
        <dbReference type="SAM" id="MobiDB-lite"/>
    </source>
</evidence>
<dbReference type="Gene3D" id="3.30.920.10">
    <property type="entry name" value="Frataxin/CyaY"/>
    <property type="match status" value="1"/>
</dbReference>
<dbReference type="GO" id="GO:0006826">
    <property type="term" value="P:iron ion transport"/>
    <property type="evidence" value="ECO:0007669"/>
    <property type="project" value="UniProtKB-KW"/>
</dbReference>
<sequence>MKASRHLLRSPRPSVLFRRPCPSPTQRLTVPASSSLLSFSRPRAPFSTTLTTPKGLQPDSSDPKSPNTEPSPGTPSGAAQISDSEYHEIADQYLNTLVLAMEELAESSSEGIEAEFSAGVLTITHPKHGTYVINKQPPNKQIWLSSPISGPKRYDWVVPGDSQHEKADSTVDLGDDGQSGGKWIYLRDGSSLSDLIKKELGVELRHGGEGASDVNEGREGPAKSGANTAP</sequence>
<dbReference type="NCBIfam" id="TIGR03422">
    <property type="entry name" value="mito_frataxin"/>
    <property type="match status" value="1"/>
</dbReference>
<protein>
    <recommendedName>
        <fullName evidence="3">ferroxidase</fullName>
        <ecNumber evidence="3">1.16.3.1</ecNumber>
    </recommendedName>
</protein>
<feature type="compositionally biased region" description="Polar residues" evidence="13">
    <location>
        <begin position="46"/>
        <end position="71"/>
    </location>
</feature>
<evidence type="ECO:0000256" key="9">
    <source>
        <dbReference type="ARBA" id="ARBA00023004"/>
    </source>
</evidence>
<feature type="region of interest" description="Disordered" evidence="13">
    <location>
        <begin position="205"/>
        <end position="230"/>
    </location>
</feature>
<keyword evidence="7" id="KW-0809">Transit peptide</keyword>
<evidence type="ECO:0000256" key="11">
    <source>
        <dbReference type="ARBA" id="ARBA00023128"/>
    </source>
</evidence>
<dbReference type="Proteomes" id="UP000078343">
    <property type="component" value="Unassembled WGS sequence"/>
</dbReference>
<comment type="subcellular location">
    <subcellularLocation>
        <location evidence="1">Mitochondrion</location>
    </subcellularLocation>
</comment>
<dbReference type="SUPFAM" id="SSF55387">
    <property type="entry name" value="Frataxin/Nqo15-like"/>
    <property type="match status" value="1"/>
</dbReference>
<feature type="compositionally biased region" description="Polar residues" evidence="13">
    <location>
        <begin position="24"/>
        <end position="38"/>
    </location>
</feature>
<name>A0A178ZXX2_9EURO</name>
<evidence type="ECO:0000313" key="15">
    <source>
        <dbReference type="Proteomes" id="UP000078343"/>
    </source>
</evidence>
<evidence type="ECO:0000256" key="8">
    <source>
        <dbReference type="ARBA" id="ARBA00023002"/>
    </source>
</evidence>
<dbReference type="PANTHER" id="PTHR16821">
    <property type="entry name" value="FRATAXIN"/>
    <property type="match status" value="1"/>
</dbReference>
<accession>A0A178ZXX2</accession>
<comment type="similarity">
    <text evidence="2">Belongs to the frataxin family.</text>
</comment>
<dbReference type="RefSeq" id="XP_018698065.1">
    <property type="nucleotide sequence ID" value="XM_018832186.1"/>
</dbReference>
<dbReference type="EC" id="1.16.3.1" evidence="3"/>
<keyword evidence="10" id="KW-0406">Ion transport</keyword>
<keyword evidence="11" id="KW-0496">Mitochondrion</keyword>
<evidence type="ECO:0000313" key="14">
    <source>
        <dbReference type="EMBL" id="OAP64698.1"/>
    </source>
</evidence>
<dbReference type="GO" id="GO:0008199">
    <property type="term" value="F:ferric iron binding"/>
    <property type="evidence" value="ECO:0007669"/>
    <property type="project" value="InterPro"/>
</dbReference>
<evidence type="ECO:0000256" key="1">
    <source>
        <dbReference type="ARBA" id="ARBA00004173"/>
    </source>
</evidence>
<keyword evidence="9" id="KW-0408">Iron</keyword>
<dbReference type="STRING" id="1367422.A0A178ZXX2"/>